<keyword evidence="8" id="KW-0560">Oxidoreductase</keyword>
<name>A0A1X7JIJ0_9BACT</name>
<dbReference type="AlphaFoldDB" id="A0A1X7JIJ0"/>
<dbReference type="PROSITE" id="PS00367">
    <property type="entry name" value="BH4_AAA_HYDROXYL_1"/>
    <property type="match status" value="1"/>
</dbReference>
<proteinExistence type="inferred from homology"/>
<dbReference type="PRINTS" id="PR00372">
    <property type="entry name" value="FYWHYDRXLASE"/>
</dbReference>
<evidence type="ECO:0000256" key="5">
    <source>
        <dbReference type="ARBA" id="ARBA00011995"/>
    </source>
</evidence>
<comment type="similarity">
    <text evidence="4">Belongs to the biopterin-dependent aromatic amino acid hydroxylase family.</text>
</comment>
<evidence type="ECO:0000256" key="8">
    <source>
        <dbReference type="ARBA" id="ARBA00023002"/>
    </source>
</evidence>
<dbReference type="Proteomes" id="UP000193804">
    <property type="component" value="Unassembled WGS sequence"/>
</dbReference>
<evidence type="ECO:0000256" key="2">
    <source>
        <dbReference type="ARBA" id="ARBA00001954"/>
    </source>
</evidence>
<evidence type="ECO:0000256" key="9">
    <source>
        <dbReference type="ARBA" id="ARBA00023004"/>
    </source>
</evidence>
<dbReference type="OrthoDB" id="9780502at2"/>
<evidence type="ECO:0000256" key="12">
    <source>
        <dbReference type="ARBA" id="ARBA00029922"/>
    </source>
</evidence>
<evidence type="ECO:0000313" key="15">
    <source>
        <dbReference type="EMBL" id="SMG27570.1"/>
    </source>
</evidence>
<evidence type="ECO:0000259" key="14">
    <source>
        <dbReference type="PROSITE" id="PS51410"/>
    </source>
</evidence>
<dbReference type="EMBL" id="FXAW01000003">
    <property type="protein sequence ID" value="SMG27570.1"/>
    <property type="molecule type" value="Genomic_DNA"/>
</dbReference>
<dbReference type="InterPro" id="IPR036329">
    <property type="entry name" value="Aro-AA_hydroxylase_C_sf"/>
</dbReference>
<dbReference type="STRING" id="1028.SAMN05661096_01627"/>
<comment type="catalytic activity">
    <reaction evidence="1">
        <text>(6R)-L-erythro-5,6,7,8-tetrahydrobiopterin + L-phenylalanine + O2 = (4aS,6R)-4a-hydroxy-L-erythro-5,6,7,8-tetrahydrobiopterin + L-tyrosine</text>
        <dbReference type="Rhea" id="RHEA:20273"/>
        <dbReference type="ChEBI" id="CHEBI:15379"/>
        <dbReference type="ChEBI" id="CHEBI:15642"/>
        <dbReference type="ChEBI" id="CHEBI:58095"/>
        <dbReference type="ChEBI" id="CHEBI:58315"/>
        <dbReference type="ChEBI" id="CHEBI:59560"/>
        <dbReference type="EC" id="1.14.16.1"/>
    </reaction>
</comment>
<dbReference type="Gene3D" id="1.10.800.10">
    <property type="entry name" value="Aromatic amino acid hydroxylase"/>
    <property type="match status" value="1"/>
</dbReference>
<evidence type="ECO:0000256" key="7">
    <source>
        <dbReference type="ARBA" id="ARBA00022723"/>
    </source>
</evidence>
<dbReference type="UniPathway" id="UPA00139">
    <property type="reaction ID" value="UER00337"/>
</dbReference>
<dbReference type="NCBIfam" id="NF008877">
    <property type="entry name" value="PRK11913.1-2"/>
    <property type="match status" value="1"/>
</dbReference>
<dbReference type="CDD" id="cd00361">
    <property type="entry name" value="arom_aa_hydroxylase"/>
    <property type="match status" value="1"/>
</dbReference>
<dbReference type="GO" id="GO:0006559">
    <property type="term" value="P:L-phenylalanine catabolic process"/>
    <property type="evidence" value="ECO:0007669"/>
    <property type="project" value="UniProtKB-UniPathway"/>
</dbReference>
<reference evidence="16" key="1">
    <citation type="submission" date="2017-04" db="EMBL/GenBank/DDBJ databases">
        <authorList>
            <person name="Varghese N."/>
            <person name="Submissions S."/>
        </authorList>
    </citation>
    <scope>NUCLEOTIDE SEQUENCE [LARGE SCALE GENOMIC DNA]</scope>
    <source>
        <strain evidence="16">DSM 4125</strain>
    </source>
</reference>
<dbReference type="InterPro" id="IPR018301">
    <property type="entry name" value="ArAA_hydroxylase_Fe/CU_BS"/>
</dbReference>
<gene>
    <name evidence="15" type="ORF">SAMN05661096_01627</name>
</gene>
<feature type="binding site" evidence="13">
    <location>
        <position position="115"/>
    </location>
    <ligand>
        <name>Fe cation</name>
        <dbReference type="ChEBI" id="CHEBI:24875"/>
    </ligand>
</feature>
<keyword evidence="16" id="KW-1185">Reference proteome</keyword>
<evidence type="ECO:0000256" key="11">
    <source>
        <dbReference type="ARBA" id="ARBA00023232"/>
    </source>
</evidence>
<dbReference type="NCBIfam" id="TIGR01267">
    <property type="entry name" value="Phe4hydrox_mono"/>
    <property type="match status" value="1"/>
</dbReference>
<dbReference type="InterPro" id="IPR001273">
    <property type="entry name" value="ArAA_hydroxylase"/>
</dbReference>
<evidence type="ECO:0000313" key="16">
    <source>
        <dbReference type="Proteomes" id="UP000193804"/>
    </source>
</evidence>
<feature type="binding site" evidence="13">
    <location>
        <position position="157"/>
    </location>
    <ligand>
        <name>Fe cation</name>
        <dbReference type="ChEBI" id="CHEBI:24875"/>
    </ligand>
</feature>
<dbReference type="EC" id="1.14.16.1" evidence="5"/>
<keyword evidence="7 13" id="KW-0479">Metal-binding</keyword>
<comment type="pathway">
    <text evidence="3">Amino-acid degradation; L-phenylalanine degradation; acetoacetate and fumarate from L-phenylalanine: step 1/6.</text>
</comment>
<keyword evidence="9 13" id="KW-0408">Iron</keyword>
<evidence type="ECO:0000256" key="10">
    <source>
        <dbReference type="ARBA" id="ARBA00023033"/>
    </source>
</evidence>
<dbReference type="GO" id="GO:0004505">
    <property type="term" value="F:phenylalanine 4-monooxygenase activity"/>
    <property type="evidence" value="ECO:0007669"/>
    <property type="project" value="UniProtKB-EC"/>
</dbReference>
<sequence>MEQIYDNYTTEDQEVWGILFGRQFQNIKKVATKEFVDGIDKIHFTEKAIPNFKETNKYLKELTGWQVAAVPGIVDDDKFFELLSNRIFPATTWLRTREQLDYLEEPDMFHDVFGHIPLLANQPFVDFLQGLAKIGLKHLDDDWAIHLLSRIYWFTIEFGLIREDGDLRIYGAGIISSPGETKFSISDEPEHFDYNVEAIIDSSYRKDKFQTKYFIIDDYEQLYSSLPHIEKVIEDRLKKEPVSIP</sequence>
<feature type="binding site" evidence="13">
    <location>
        <position position="110"/>
    </location>
    <ligand>
        <name>Fe cation</name>
        <dbReference type="ChEBI" id="CHEBI:24875"/>
    </ligand>
</feature>
<dbReference type="InterPro" id="IPR036951">
    <property type="entry name" value="ArAA_hydroxylase_sf"/>
</dbReference>
<protein>
    <recommendedName>
        <fullName evidence="6">Phenylalanine-4-hydroxylase</fullName>
        <ecNumber evidence="5">1.14.16.1</ecNumber>
    </recommendedName>
    <alternativeName>
        <fullName evidence="12">Phe-4-monooxygenase</fullName>
    </alternativeName>
</protein>
<dbReference type="Pfam" id="PF00351">
    <property type="entry name" value="Biopterin_H"/>
    <property type="match status" value="1"/>
</dbReference>
<comment type="cofactor">
    <cofactor evidence="2 13">
        <name>Fe(2+)</name>
        <dbReference type="ChEBI" id="CHEBI:29033"/>
    </cofactor>
</comment>
<organism evidence="15 16">
    <name type="scientific">Marivirga sericea</name>
    <dbReference type="NCBI Taxonomy" id="1028"/>
    <lineage>
        <taxon>Bacteria</taxon>
        <taxon>Pseudomonadati</taxon>
        <taxon>Bacteroidota</taxon>
        <taxon>Cytophagia</taxon>
        <taxon>Cytophagales</taxon>
        <taxon>Marivirgaceae</taxon>
        <taxon>Marivirga</taxon>
    </lineage>
</organism>
<dbReference type="InterPro" id="IPR019774">
    <property type="entry name" value="Aromatic-AA_hydroxylase_C"/>
</dbReference>
<accession>A0A1X7JIJ0</accession>
<dbReference type="RefSeq" id="WP_085516563.1">
    <property type="nucleotide sequence ID" value="NZ_FXAW01000003.1"/>
</dbReference>
<dbReference type="InterPro" id="IPR005960">
    <property type="entry name" value="Phe-4-hydroxylase_mono"/>
</dbReference>
<dbReference type="PANTHER" id="PTHR11473">
    <property type="entry name" value="AROMATIC AMINO ACID HYDROXYLASE"/>
    <property type="match status" value="1"/>
</dbReference>
<keyword evidence="10" id="KW-0503">Monooxygenase</keyword>
<keyword evidence="11" id="KW-0585">Phenylalanine catabolism</keyword>
<dbReference type="SUPFAM" id="SSF56534">
    <property type="entry name" value="Aromatic aminoacid monoxygenases, catalytic and oligomerization domains"/>
    <property type="match status" value="1"/>
</dbReference>
<feature type="domain" description="Biopterin-dependent aromatic amino acid hydroxylase family profile" evidence="14">
    <location>
        <begin position="1"/>
        <end position="245"/>
    </location>
</feature>
<evidence type="ECO:0000256" key="4">
    <source>
        <dbReference type="ARBA" id="ARBA00009712"/>
    </source>
</evidence>
<dbReference type="PROSITE" id="PS51410">
    <property type="entry name" value="BH4_AAA_HYDROXYL_2"/>
    <property type="match status" value="1"/>
</dbReference>
<evidence type="ECO:0000256" key="3">
    <source>
        <dbReference type="ARBA" id="ARBA00005088"/>
    </source>
</evidence>
<evidence type="ECO:0000256" key="13">
    <source>
        <dbReference type="PIRSR" id="PIRSR601273-2"/>
    </source>
</evidence>
<evidence type="ECO:0000256" key="6">
    <source>
        <dbReference type="ARBA" id="ARBA00020276"/>
    </source>
</evidence>
<dbReference type="GO" id="GO:0005506">
    <property type="term" value="F:iron ion binding"/>
    <property type="evidence" value="ECO:0007669"/>
    <property type="project" value="InterPro"/>
</dbReference>
<evidence type="ECO:0000256" key="1">
    <source>
        <dbReference type="ARBA" id="ARBA00001060"/>
    </source>
</evidence>
<dbReference type="PANTHER" id="PTHR11473:SF24">
    <property type="entry name" value="PHENYLALANINE-4-HYDROXYLASE"/>
    <property type="match status" value="1"/>
</dbReference>